<dbReference type="GO" id="GO:0003690">
    <property type="term" value="F:double-stranded DNA binding"/>
    <property type="evidence" value="ECO:0007669"/>
    <property type="project" value="TreeGrafter"/>
</dbReference>
<evidence type="ECO:0000256" key="3">
    <source>
        <dbReference type="ARBA" id="ARBA00023242"/>
    </source>
</evidence>
<dbReference type="OMA" id="WLKCTEV"/>
<dbReference type="VEuPathDB" id="FungiDB:HCDG_02685"/>
<dbReference type="AlphaFoldDB" id="C6H904"/>
<dbReference type="PANTHER" id="PTHR15938">
    <property type="entry name" value="TBP-1 INTERACTING PROTEIN"/>
    <property type="match status" value="1"/>
</dbReference>
<dbReference type="Gene3D" id="1.10.10.10">
    <property type="entry name" value="Winged helix-like DNA-binding domain superfamily/Winged helix DNA-binding domain"/>
    <property type="match status" value="1"/>
</dbReference>
<evidence type="ECO:0000313" key="6">
    <source>
        <dbReference type="EMBL" id="EER42787.1"/>
    </source>
</evidence>
<feature type="compositionally biased region" description="Basic and acidic residues" evidence="5">
    <location>
        <begin position="10"/>
        <end position="29"/>
    </location>
</feature>
<proteinExistence type="predicted"/>
<evidence type="ECO:0000256" key="1">
    <source>
        <dbReference type="ARBA" id="ARBA00004123"/>
    </source>
</evidence>
<comment type="subcellular location">
    <subcellularLocation>
        <location evidence="1">Nucleus</location>
    </subcellularLocation>
</comment>
<dbReference type="HOGENOM" id="CLU_063266_3_1_1"/>
<keyword evidence="2" id="KW-0233">DNA recombination</keyword>
<gene>
    <name evidence="6" type="ORF">HCDG_02685</name>
</gene>
<feature type="region of interest" description="Disordered" evidence="5">
    <location>
        <begin position="1"/>
        <end position="29"/>
    </location>
</feature>
<dbReference type="GO" id="GO:0010774">
    <property type="term" value="P:meiotic strand invasion involved in reciprocal meiotic recombination"/>
    <property type="evidence" value="ECO:0007669"/>
    <property type="project" value="TreeGrafter"/>
</dbReference>
<evidence type="ECO:0000256" key="5">
    <source>
        <dbReference type="SAM" id="MobiDB-lite"/>
    </source>
</evidence>
<dbReference type="GO" id="GO:0000709">
    <property type="term" value="P:meiotic joint molecule formation"/>
    <property type="evidence" value="ECO:0007669"/>
    <property type="project" value="TreeGrafter"/>
</dbReference>
<dbReference type="PANTHER" id="PTHR15938:SF0">
    <property type="entry name" value="HOMOLOGOUS-PAIRING PROTEIN 2 HOMOLOG"/>
    <property type="match status" value="1"/>
</dbReference>
<name>C6H904_AJECH</name>
<dbReference type="GO" id="GO:0000794">
    <property type="term" value="C:condensed nuclear chromosome"/>
    <property type="evidence" value="ECO:0007669"/>
    <property type="project" value="TreeGrafter"/>
</dbReference>
<dbReference type="Proteomes" id="UP000002624">
    <property type="component" value="Unassembled WGS sequence"/>
</dbReference>
<dbReference type="OrthoDB" id="272266at2759"/>
<keyword evidence="3" id="KW-0539">Nucleus</keyword>
<evidence type="ECO:0000256" key="4">
    <source>
        <dbReference type="ARBA" id="ARBA00023254"/>
    </source>
</evidence>
<evidence type="ECO:0000256" key="2">
    <source>
        <dbReference type="ARBA" id="ARBA00023172"/>
    </source>
</evidence>
<dbReference type="STRING" id="544712.C6H904"/>
<reference evidence="7" key="1">
    <citation type="submission" date="2009-05" db="EMBL/GenBank/DDBJ databases">
        <title>The genome sequence of Ajellomyces capsulatus strain H143.</title>
        <authorList>
            <person name="Champion M."/>
            <person name="Cuomo C.A."/>
            <person name="Ma L.-J."/>
            <person name="Henn M.R."/>
            <person name="Sil A."/>
            <person name="Goldman B."/>
            <person name="Young S.K."/>
            <person name="Kodira C.D."/>
            <person name="Zeng Q."/>
            <person name="Koehrsen M."/>
            <person name="Alvarado L."/>
            <person name="Berlin A.M."/>
            <person name="Borenstein D."/>
            <person name="Chen Z."/>
            <person name="Engels R."/>
            <person name="Freedman E."/>
            <person name="Gellesch M."/>
            <person name="Goldberg J."/>
            <person name="Griggs A."/>
            <person name="Gujja S."/>
            <person name="Heiman D.I."/>
            <person name="Hepburn T.A."/>
            <person name="Howarth C."/>
            <person name="Jen D."/>
            <person name="Larson L."/>
            <person name="Lewis B."/>
            <person name="Mehta T."/>
            <person name="Park D."/>
            <person name="Pearson M."/>
            <person name="Roberts A."/>
            <person name="Saif S."/>
            <person name="Shea T.D."/>
            <person name="Shenoy N."/>
            <person name="Sisk P."/>
            <person name="Stolte C."/>
            <person name="Sykes S."/>
            <person name="Walk T."/>
            <person name="White J."/>
            <person name="Yandava C."/>
            <person name="Klein B."/>
            <person name="McEwen J.G."/>
            <person name="Puccia R."/>
            <person name="Goldman G.H."/>
            <person name="Felipe M.S."/>
            <person name="Nino-Vega G."/>
            <person name="San-Blas G."/>
            <person name="Taylor J.W."/>
            <person name="Mendoza L."/>
            <person name="Galagan J.E."/>
            <person name="Nusbaum C."/>
            <person name="Birren B.W."/>
        </authorList>
    </citation>
    <scope>NUCLEOTIDE SEQUENCE [LARGE SCALE GENOMIC DNA]</scope>
    <source>
        <strain evidence="7">H143</strain>
    </source>
</reference>
<dbReference type="GO" id="GO:0120231">
    <property type="term" value="C:DNA recombinase auxiliary factor complex"/>
    <property type="evidence" value="ECO:0007669"/>
    <property type="project" value="TreeGrafter"/>
</dbReference>
<organism evidence="6 7">
    <name type="scientific">Ajellomyces capsulatus (strain H143)</name>
    <name type="common">Darling's disease fungus</name>
    <name type="synonym">Histoplasma capsulatum</name>
    <dbReference type="NCBI Taxonomy" id="544712"/>
    <lineage>
        <taxon>Eukaryota</taxon>
        <taxon>Fungi</taxon>
        <taxon>Dikarya</taxon>
        <taxon>Ascomycota</taxon>
        <taxon>Pezizomycotina</taxon>
        <taxon>Eurotiomycetes</taxon>
        <taxon>Eurotiomycetidae</taxon>
        <taxon>Onygenales</taxon>
        <taxon>Ajellomycetaceae</taxon>
        <taxon>Histoplasma</taxon>
    </lineage>
</organism>
<protein>
    <recommendedName>
        <fullName evidence="8">Homologous-pairing protein 2 winged helix domain-containing protein</fullName>
    </recommendedName>
</protein>
<evidence type="ECO:0008006" key="8">
    <source>
        <dbReference type="Google" id="ProtNLM"/>
    </source>
</evidence>
<dbReference type="EMBL" id="GG692421">
    <property type="protein sequence ID" value="EER42787.1"/>
    <property type="molecule type" value="Genomic_DNA"/>
</dbReference>
<dbReference type="InterPro" id="IPR036388">
    <property type="entry name" value="WH-like_DNA-bd_sf"/>
</dbReference>
<dbReference type="GO" id="GO:0120230">
    <property type="term" value="F:recombinase activator activity"/>
    <property type="evidence" value="ECO:0007669"/>
    <property type="project" value="TreeGrafter"/>
</dbReference>
<sequence length="245" mass="28161">MGHSNIISSHLEDMAPRKEKNDKNSKDKGEDGATMILEYLRDRYYCQFAQQSKQRWGYCFQPEKCTYICVHIGQIAYTVKALKEMHERKEVQGRIAGKQIVYHALQDVPSDSTSAQLAALHCELTDLRAQIASTKQYEKSLRAELATLSAHVPTGKLREMVSRLEMEREEVLSRLSPLRNGRVATRVVSAVEQDTVNGEWRVWKGRVVVRKRICKDMWEKCSEALPEGFQRTEELWETLGLDGML</sequence>
<keyword evidence="4" id="KW-0469">Meiosis</keyword>
<accession>C6H904</accession>
<dbReference type="GO" id="GO:0007129">
    <property type="term" value="P:homologous chromosome pairing at meiosis"/>
    <property type="evidence" value="ECO:0007669"/>
    <property type="project" value="TreeGrafter"/>
</dbReference>
<evidence type="ECO:0000313" key="7">
    <source>
        <dbReference type="Proteomes" id="UP000002624"/>
    </source>
</evidence>